<evidence type="ECO:0000256" key="2">
    <source>
        <dbReference type="SAM" id="SignalP"/>
    </source>
</evidence>
<keyword evidence="2" id="KW-0732">Signal</keyword>
<dbReference type="InterPro" id="IPR035918">
    <property type="entry name" value="CytB_endotoxin-like_sf"/>
</dbReference>
<comment type="caution">
    <text evidence="3">The sequence shown here is derived from an EMBL/GenBank/DDBJ whole genome shotgun (WGS) entry which is preliminary data.</text>
</comment>
<evidence type="ECO:0000313" key="3">
    <source>
        <dbReference type="EMBL" id="CAE6441982.1"/>
    </source>
</evidence>
<dbReference type="SUPFAM" id="SSF55676">
    <property type="entry name" value="CytB endotoxin-like"/>
    <property type="match status" value="1"/>
</dbReference>
<feature type="signal peptide" evidence="2">
    <location>
        <begin position="1"/>
        <end position="15"/>
    </location>
</feature>
<evidence type="ECO:0000313" key="4">
    <source>
        <dbReference type="Proteomes" id="UP000663846"/>
    </source>
</evidence>
<dbReference type="Gene3D" id="3.40.198.10">
    <property type="entry name" value="Delta-endotoxin CytB-like"/>
    <property type="match status" value="1"/>
</dbReference>
<dbReference type="EMBL" id="CAJMWS010000405">
    <property type="protein sequence ID" value="CAE6441982.1"/>
    <property type="molecule type" value="Genomic_DNA"/>
</dbReference>
<reference evidence="3" key="1">
    <citation type="submission" date="2021-01" db="EMBL/GenBank/DDBJ databases">
        <authorList>
            <person name="Kaushik A."/>
        </authorList>
    </citation>
    <scope>NUCLEOTIDE SEQUENCE</scope>
    <source>
        <strain evidence="3">AG1-1C</strain>
    </source>
</reference>
<feature type="region of interest" description="Disordered" evidence="1">
    <location>
        <begin position="140"/>
        <end position="161"/>
    </location>
</feature>
<feature type="compositionally biased region" description="Polar residues" evidence="1">
    <location>
        <begin position="361"/>
        <end position="373"/>
    </location>
</feature>
<gene>
    <name evidence="3" type="ORF">RDB_LOCUS131364</name>
</gene>
<dbReference type="AlphaFoldDB" id="A0A8H3AW82"/>
<sequence length="460" mass="50236">MAAAAVIPFLLGANASRFYCVGYLYRCLSLCIDPTPFFRSTHYTPELYDPCKRVKKFAKLYVRSINQHQTFDWQAFKEAIDHHPGTAIVVDMSDTTTVHQSNNTESTMADKITDYVMAVFCPLANKRDLKQDIERVMSAHKSKMPGGPAHSAQEGPPSSSLGVIAALPSPIGTTFNAVLATINFTQELTMKQPRWHRQVPVQTEHFVAHVTGIRLIVDKSFQPPGPPRSISHPPPDYASSKLEYLLPQGKNNTSPQEHFTPRDVYCPSCANHTHQDATPAFSSLPYMDLDAPHPPPKDAPVIRRDAPPTSNQGALGMQSNSSVLNYSITGTTHNTTPLKHEPPTINHGTLVKSALNVMPSNTPAGFGATQHTPSAPPVKPSTLPCTPSVGRMQVALSAVSSAVRPVISAVYALPISSKGQTDDIVYVNTERKSTTTQEQRQVQSLNTVRDCHCVALRGKF</sequence>
<dbReference type="Proteomes" id="UP000663846">
    <property type="component" value="Unassembled WGS sequence"/>
</dbReference>
<feature type="region of interest" description="Disordered" evidence="1">
    <location>
        <begin position="361"/>
        <end position="380"/>
    </location>
</feature>
<accession>A0A8H3AW82</accession>
<proteinExistence type="predicted"/>
<evidence type="ECO:0000256" key="1">
    <source>
        <dbReference type="SAM" id="MobiDB-lite"/>
    </source>
</evidence>
<organism evidence="3 4">
    <name type="scientific">Rhizoctonia solani</name>
    <dbReference type="NCBI Taxonomy" id="456999"/>
    <lineage>
        <taxon>Eukaryota</taxon>
        <taxon>Fungi</taxon>
        <taxon>Dikarya</taxon>
        <taxon>Basidiomycota</taxon>
        <taxon>Agaricomycotina</taxon>
        <taxon>Agaricomycetes</taxon>
        <taxon>Cantharellales</taxon>
        <taxon>Ceratobasidiaceae</taxon>
        <taxon>Rhizoctonia</taxon>
    </lineage>
</organism>
<feature type="chain" id="PRO_5034725324" evidence="2">
    <location>
        <begin position="16"/>
        <end position="460"/>
    </location>
</feature>
<protein>
    <submittedName>
        <fullName evidence="3">Uncharacterized protein</fullName>
    </submittedName>
</protein>
<name>A0A8H3AW82_9AGAM</name>